<evidence type="ECO:0000313" key="2">
    <source>
        <dbReference type="Proteomes" id="UP000032408"/>
    </source>
</evidence>
<dbReference type="EMBL" id="CP011070">
    <property type="protein sequence ID" value="AJW70740.1"/>
    <property type="molecule type" value="Genomic_DNA"/>
</dbReference>
<dbReference type="HOGENOM" id="CLU_481133_0_0_2"/>
<reference evidence="1 2" key="2">
    <citation type="journal article" date="2016" name="ISME J.">
        <title>Physiological and genomic characterization of two novel marine thaumarchaeal strains indicates niche differentiation.</title>
        <authorList>
            <person name="Bayer B."/>
            <person name="Vojvoda J."/>
            <person name="Offre P."/>
            <person name="Alves R.J."/>
            <person name="Elisabeth N.H."/>
            <person name="Garcia J.A."/>
            <person name="Volland J.M."/>
            <person name="Srivastava A."/>
            <person name="Schleper C."/>
            <person name="Herndl G.J."/>
        </authorList>
    </citation>
    <scope>NUCLEOTIDE SEQUENCE [LARGE SCALE GENOMIC DNA]</scope>
    <source>
        <strain evidence="1 2">NF5</strain>
    </source>
</reference>
<accession>A0A0D5C323</accession>
<protein>
    <recommendedName>
        <fullName evidence="3">CARDB domain-containing protein</fullName>
    </recommendedName>
</protein>
<proteinExistence type="predicted"/>
<evidence type="ECO:0008006" key="3">
    <source>
        <dbReference type="Google" id="ProtNLM"/>
    </source>
</evidence>
<dbReference type="KEGG" id="nin:NADRNF5_1050"/>
<gene>
    <name evidence="1" type="ORF">NADRNF5_1050</name>
</gene>
<keyword evidence="2" id="KW-1185">Reference proteome</keyword>
<dbReference type="AlphaFoldDB" id="A0A0D5C323"/>
<evidence type="ECO:0000313" key="1">
    <source>
        <dbReference type="EMBL" id="AJW70740.1"/>
    </source>
</evidence>
<dbReference type="RefSeq" id="WP_237089359.1">
    <property type="nucleotide sequence ID" value="NZ_CP011070.1"/>
</dbReference>
<reference evidence="2" key="1">
    <citation type="submission" date="2015-03" db="EMBL/GenBank/DDBJ databases">
        <title>Characterization of two novel Thaumarchaeota isolated from the Northern Adriatic Sea.</title>
        <authorList>
            <person name="Bayer B."/>
            <person name="Vojvoda J."/>
            <person name="Offre P."/>
            <person name="Srivastava A."/>
            <person name="Elisabeth N."/>
            <person name="Garcia J.A.L."/>
            <person name="Schleper C."/>
            <person name="Herndl G.J."/>
        </authorList>
    </citation>
    <scope>NUCLEOTIDE SEQUENCE [LARGE SCALE GENOMIC DNA]</scope>
    <source>
        <strain evidence="2">NF5</strain>
    </source>
</reference>
<organism evidence="1 2">
    <name type="scientific">Nitrosopumilus adriaticus</name>
    <dbReference type="NCBI Taxonomy" id="1580092"/>
    <lineage>
        <taxon>Archaea</taxon>
        <taxon>Nitrososphaerota</taxon>
        <taxon>Nitrososphaeria</taxon>
        <taxon>Nitrosopumilales</taxon>
        <taxon>Nitrosopumilaceae</taxon>
        <taxon>Nitrosopumilus</taxon>
    </lineage>
</organism>
<dbReference type="STRING" id="1580092.NADRNF5_1050"/>
<name>A0A0D5C323_9ARCH</name>
<sequence length="566" mass="59755">MVAGFSVLSLALDAQTDIVTTQRIVSDVELKKQQERFGIAVSTDSSNKLDISVTNFGQNPVEISSFWIINKTLATQPATRYTVNYDDSFVTGGIPSSILASQTLYMIPDSYDIKVMSSLGTIEIAELVVGPGGSSVNNLRSVLVTDPPDVILGQNVTIAMVVTNTGQLKINDVAPSNISVNPSGVVVGTSGPNLPSVDLIPGESFLFLWDYNIDGTADTSIDFSNFATGLDVNNNLIQSNIASDKSVLRDSANSTSEELIVLTQDLLAKPELFIVMPAPFGESGQQGVWGINVVNPIEKDLEVSKIVITATSTRYTGGDEIFTDNNGNACQAEHVDLSLGGTWSCPMPNQLMWKSLSSPVSVPGLSTVPFLALVEPGFIGSSGDFLETVPVDVSVYTTLGQFGKSGYGTSYNEGSTTLPNVYLTDVPGSSSNANILSSIDSISSGSVVKLNATLTDFDDNLSHVIQATDSRLIINVPKGWTSPSIINAPGFTMDPIETFADGSSQIVGVLNSDISSTADTQTIEFQVTAPTVTSTQLYVMYVLADGISSGDVAIGPLAEIVLQVIP</sequence>
<dbReference type="Proteomes" id="UP000032408">
    <property type="component" value="Chromosome"/>
</dbReference>
<dbReference type="GeneID" id="70360033"/>